<dbReference type="PROSITE" id="PS51006">
    <property type="entry name" value="PABS_2"/>
    <property type="match status" value="1"/>
</dbReference>
<dbReference type="Proteomes" id="UP000230779">
    <property type="component" value="Unassembled WGS sequence"/>
</dbReference>
<dbReference type="CDD" id="cd02440">
    <property type="entry name" value="AdoMet_MTases"/>
    <property type="match status" value="1"/>
</dbReference>
<dbReference type="GO" id="GO:0008295">
    <property type="term" value="P:spermidine biosynthetic process"/>
    <property type="evidence" value="ECO:0007669"/>
    <property type="project" value="UniProtKB-UniRule"/>
</dbReference>
<dbReference type="CDD" id="cd06174">
    <property type="entry name" value="MFS"/>
    <property type="match status" value="1"/>
</dbReference>
<evidence type="ECO:0000259" key="6">
    <source>
        <dbReference type="PROSITE" id="PS51006"/>
    </source>
</evidence>
<comment type="subunit">
    <text evidence="4">Homodimer or homotetramer.</text>
</comment>
<dbReference type="PANTHER" id="PTHR43317:SF1">
    <property type="entry name" value="THERMOSPERMINE SYNTHASE ACAULIS5"/>
    <property type="match status" value="1"/>
</dbReference>
<comment type="caution">
    <text evidence="7">The sequence shown here is derived from an EMBL/GenBank/DDBJ whole genome shotgun (WGS) entry which is preliminary data.</text>
</comment>
<evidence type="ECO:0000256" key="2">
    <source>
        <dbReference type="ARBA" id="ARBA00022679"/>
    </source>
</evidence>
<protein>
    <recommendedName>
        <fullName evidence="4">Polyamine aminopropyltransferase</fullName>
    </recommendedName>
    <alternativeName>
        <fullName evidence="4">Putrescine aminopropyltransferase</fullName>
        <shortName evidence="4">PAPT</shortName>
    </alternativeName>
    <alternativeName>
        <fullName evidence="4">Spermidine synthase</fullName>
        <shortName evidence="4">SPDS</shortName>
        <shortName evidence="4">SPDSY</shortName>
        <ecNumber evidence="4">2.5.1.16</ecNumber>
    </alternativeName>
</protein>
<feature type="transmembrane region" description="Helical" evidence="4">
    <location>
        <begin position="82"/>
        <end position="104"/>
    </location>
</feature>
<proteinExistence type="inferred from homology"/>
<name>A0A2M7RHN5_9BACT</name>
<keyword evidence="2 4" id="KW-0808">Transferase</keyword>
<dbReference type="PANTHER" id="PTHR43317">
    <property type="entry name" value="THERMOSPERMINE SYNTHASE ACAULIS5"/>
    <property type="match status" value="1"/>
</dbReference>
<dbReference type="SUPFAM" id="SSF103473">
    <property type="entry name" value="MFS general substrate transporter"/>
    <property type="match status" value="1"/>
</dbReference>
<dbReference type="SUPFAM" id="SSF53335">
    <property type="entry name" value="S-adenosyl-L-methionine-dependent methyltransferases"/>
    <property type="match status" value="1"/>
</dbReference>
<organism evidence="7 8">
    <name type="scientific">Candidatus Kerfeldbacteria bacterium CG_4_10_14_0_8_um_filter_42_10</name>
    <dbReference type="NCBI Taxonomy" id="2014248"/>
    <lineage>
        <taxon>Bacteria</taxon>
        <taxon>Candidatus Kerfeldiibacteriota</taxon>
    </lineage>
</organism>
<dbReference type="EC" id="2.5.1.16" evidence="4"/>
<evidence type="ECO:0000256" key="1">
    <source>
        <dbReference type="ARBA" id="ARBA00007867"/>
    </source>
</evidence>
<feature type="active site" description="Proton acceptor" evidence="4 5">
    <location>
        <position position="374"/>
    </location>
</feature>
<dbReference type="Gene3D" id="3.40.50.150">
    <property type="entry name" value="Vaccinia Virus protein VP39"/>
    <property type="match status" value="1"/>
</dbReference>
<keyword evidence="3 4" id="KW-0620">Polyamine biosynthesis</keyword>
<reference evidence="7 8" key="1">
    <citation type="submission" date="2017-09" db="EMBL/GenBank/DDBJ databases">
        <title>Depth-based differentiation of microbial function through sediment-hosted aquifers and enrichment of novel symbionts in the deep terrestrial subsurface.</title>
        <authorList>
            <person name="Probst A.J."/>
            <person name="Ladd B."/>
            <person name="Jarett J.K."/>
            <person name="Geller-Mcgrath D.E."/>
            <person name="Sieber C.M."/>
            <person name="Emerson J.B."/>
            <person name="Anantharaman K."/>
            <person name="Thomas B.C."/>
            <person name="Malmstrom R."/>
            <person name="Stieglmeier M."/>
            <person name="Klingl A."/>
            <person name="Woyke T."/>
            <person name="Ryan C.M."/>
            <person name="Banfield J.F."/>
        </authorList>
    </citation>
    <scope>NUCLEOTIDE SEQUENCE [LARGE SCALE GENOMIC DNA]</scope>
    <source>
        <strain evidence="7">CG_4_10_14_0_8_um_filter_42_10</strain>
    </source>
</reference>
<dbReference type="Gene3D" id="1.20.1250.20">
    <property type="entry name" value="MFS general substrate transporter like domains"/>
    <property type="match status" value="1"/>
</dbReference>
<dbReference type="AlphaFoldDB" id="A0A2M7RHN5"/>
<dbReference type="InterPro" id="IPR036259">
    <property type="entry name" value="MFS_trans_sf"/>
</dbReference>
<keyword evidence="4" id="KW-1133">Transmembrane helix</keyword>
<dbReference type="GO" id="GO:0010487">
    <property type="term" value="F:thermospermine synthase activity"/>
    <property type="evidence" value="ECO:0007669"/>
    <property type="project" value="UniProtKB-ARBA"/>
</dbReference>
<dbReference type="EMBL" id="PFMD01000054">
    <property type="protein sequence ID" value="PIY96224.1"/>
    <property type="molecule type" value="Genomic_DNA"/>
</dbReference>
<gene>
    <name evidence="4" type="primary">speE</name>
    <name evidence="7" type="ORF">COY66_04705</name>
</gene>
<keyword evidence="4" id="KW-0812">Transmembrane</keyword>
<feature type="transmembrane region" description="Helical" evidence="4">
    <location>
        <begin position="49"/>
        <end position="70"/>
    </location>
</feature>
<comment type="subcellular location">
    <subcellularLocation>
        <location evidence="4">Cell membrane</location>
        <topology evidence="4">Multi-pass membrane protein</topology>
    </subcellularLocation>
</comment>
<evidence type="ECO:0000256" key="3">
    <source>
        <dbReference type="ARBA" id="ARBA00023115"/>
    </source>
</evidence>
<sequence length="513" mass="57509">MKSQTNLKAKKEKAQRVFLYLVVFGAGVSVLAIELAASRLLAPYFGSSIFVWGNIIGIILIALSLGYWIGGKLADRHPDTEYLMYLLMGAGILTSLIPLFFQFYTKLAAVNFSFLTFLLAGSFLAMVLLFFLPVFLLGMISPFAIRIAISDVQSSGKTAGSLYAFSTLGSIVGTFLSAFILIPFWGTKETIYLSALILLVFSAWGLKKKPAFFLLMLIPIALYFVTKGDNIKPVAGLIYEKESPYQYIQITESGDRYELRVNDGLGLQSIYDPNNILVDSYYDSYAVLPYFVHPNRAKDVLLIGVGGGTISRQYLALFQNRIPLDIDAVEIDPEIINAAKQYFDLAQQPISIHVSDGRTFLEQTDRRYDILIVDAYSQQIYIPFYLTTREFFSKTKDHLKEKGILAINVNAASRNSNLLNRILQTLKSVYAHTYLSPLGEGYNWLVLASESDLDLESMKQSVDNPILQPVANDVISGFEEIEINSHYPVLTDNRAPIELLTEKEIMDYLFKKS</sequence>
<feature type="transmembrane region" description="Helical" evidence="4">
    <location>
        <begin position="211"/>
        <end position="226"/>
    </location>
</feature>
<feature type="binding site" evidence="4">
    <location>
        <begin position="356"/>
        <end position="357"/>
    </location>
    <ligand>
        <name>S-methyl-5'-thioadenosine</name>
        <dbReference type="ChEBI" id="CHEBI:17509"/>
    </ligand>
</feature>
<keyword evidence="4" id="KW-1003">Cell membrane</keyword>
<dbReference type="InterPro" id="IPR029063">
    <property type="entry name" value="SAM-dependent_MTases_sf"/>
</dbReference>
<feature type="binding site" evidence="4">
    <location>
        <position position="330"/>
    </location>
    <ligand>
        <name>S-methyl-5'-thioadenosine</name>
        <dbReference type="ChEBI" id="CHEBI:17509"/>
    </ligand>
</feature>
<feature type="transmembrane region" description="Helical" evidence="4">
    <location>
        <begin position="161"/>
        <end position="184"/>
    </location>
</feature>
<dbReference type="InterPro" id="IPR001045">
    <property type="entry name" value="Spermi_synthase"/>
</dbReference>
<evidence type="ECO:0000313" key="8">
    <source>
        <dbReference type="Proteomes" id="UP000230779"/>
    </source>
</evidence>
<comment type="catalytic activity">
    <reaction evidence="4">
        <text>S-adenosyl 3-(methylsulfanyl)propylamine + putrescine = S-methyl-5'-thioadenosine + spermidine + H(+)</text>
        <dbReference type="Rhea" id="RHEA:12721"/>
        <dbReference type="ChEBI" id="CHEBI:15378"/>
        <dbReference type="ChEBI" id="CHEBI:17509"/>
        <dbReference type="ChEBI" id="CHEBI:57443"/>
        <dbReference type="ChEBI" id="CHEBI:57834"/>
        <dbReference type="ChEBI" id="CHEBI:326268"/>
        <dbReference type="EC" id="2.5.1.16"/>
    </reaction>
</comment>
<feature type="domain" description="PABS" evidence="6">
    <location>
        <begin position="221"/>
        <end position="463"/>
    </location>
</feature>
<dbReference type="HAMAP" id="MF_00198">
    <property type="entry name" value="Spermidine_synth"/>
    <property type="match status" value="1"/>
</dbReference>
<dbReference type="GO" id="GO:0004766">
    <property type="term" value="F:spermidine synthase activity"/>
    <property type="evidence" value="ECO:0007669"/>
    <property type="project" value="UniProtKB-UniRule"/>
</dbReference>
<evidence type="ECO:0000256" key="5">
    <source>
        <dbReference type="PROSITE-ProRule" id="PRU00354"/>
    </source>
</evidence>
<comment type="caution">
    <text evidence="4">Lacks conserved residue(s) required for the propagation of feature annotation.</text>
</comment>
<dbReference type="GO" id="GO:0005886">
    <property type="term" value="C:plasma membrane"/>
    <property type="evidence" value="ECO:0007669"/>
    <property type="project" value="UniProtKB-SubCell"/>
</dbReference>
<dbReference type="UniPathway" id="UPA00248">
    <property type="reaction ID" value="UER00314"/>
</dbReference>
<keyword evidence="4" id="KW-0745">Spermidine biosynthesis</keyword>
<dbReference type="Pfam" id="PF01564">
    <property type="entry name" value="Spermine_synth"/>
    <property type="match status" value="1"/>
</dbReference>
<evidence type="ECO:0000313" key="7">
    <source>
        <dbReference type="EMBL" id="PIY96224.1"/>
    </source>
</evidence>
<dbReference type="NCBIfam" id="NF037959">
    <property type="entry name" value="MFS_SpdSyn"/>
    <property type="match status" value="1"/>
</dbReference>
<comment type="pathway">
    <text evidence="4">Amine and polyamine biosynthesis; spermidine biosynthesis; spermidine from putrescine: step 1/1.</text>
</comment>
<feature type="transmembrane region" description="Helical" evidence="4">
    <location>
        <begin position="190"/>
        <end position="206"/>
    </location>
</feature>
<evidence type="ECO:0000256" key="4">
    <source>
        <dbReference type="HAMAP-Rule" id="MF_00198"/>
    </source>
</evidence>
<comment type="similarity">
    <text evidence="1 4">Belongs to the spermidine/spermine synthase family.</text>
</comment>
<keyword evidence="4" id="KW-0472">Membrane</keyword>
<accession>A0A2M7RHN5</accession>
<comment type="function">
    <text evidence="4">Catalyzes the irreversible transfer of a propylamine group from the amino donor S-adenosylmethioninamine (decarboxy-AdoMet) to putrescine (1,4-diaminobutane) to yield spermidine.</text>
</comment>
<dbReference type="InterPro" id="IPR030374">
    <property type="entry name" value="PABS"/>
</dbReference>
<feature type="binding site" evidence="4">
    <location>
        <position position="246"/>
    </location>
    <ligand>
        <name>S-methyl-5'-thioadenosine</name>
        <dbReference type="ChEBI" id="CHEBI:17509"/>
    </ligand>
</feature>
<feature type="transmembrane region" description="Helical" evidence="4">
    <location>
        <begin position="116"/>
        <end position="140"/>
    </location>
</feature>
<feature type="transmembrane region" description="Helical" evidence="4">
    <location>
        <begin position="17"/>
        <end position="37"/>
    </location>
</feature>